<evidence type="ECO:0000313" key="1">
    <source>
        <dbReference type="EMBL" id="KAL3280830.1"/>
    </source>
</evidence>
<accession>A0ABD2NQB3</accession>
<sequence length="145" mass="17399">MAECVFQDSEMKNIRIYTTDRKLNNDKGKVVLIKDTLGNIWCLSKLDEEKLVEEMKKQITPTNIDTAEELTRKILVACEASIPQRNPPRRRSYTRFKRLQTRPEEIQDAHELYKQTTKRLKLQIRKEKEKNGNKYWRRLKETFLD</sequence>
<protein>
    <submittedName>
        <fullName evidence="1">Uncharacterized protein</fullName>
    </submittedName>
</protein>
<dbReference type="Proteomes" id="UP001516400">
    <property type="component" value="Unassembled WGS sequence"/>
</dbReference>
<dbReference type="EMBL" id="JABFTP020000144">
    <property type="protein sequence ID" value="KAL3280830.1"/>
    <property type="molecule type" value="Genomic_DNA"/>
</dbReference>
<organism evidence="1 2">
    <name type="scientific">Cryptolaemus montrouzieri</name>
    <dbReference type="NCBI Taxonomy" id="559131"/>
    <lineage>
        <taxon>Eukaryota</taxon>
        <taxon>Metazoa</taxon>
        <taxon>Ecdysozoa</taxon>
        <taxon>Arthropoda</taxon>
        <taxon>Hexapoda</taxon>
        <taxon>Insecta</taxon>
        <taxon>Pterygota</taxon>
        <taxon>Neoptera</taxon>
        <taxon>Endopterygota</taxon>
        <taxon>Coleoptera</taxon>
        <taxon>Polyphaga</taxon>
        <taxon>Cucujiformia</taxon>
        <taxon>Coccinelloidea</taxon>
        <taxon>Coccinellidae</taxon>
        <taxon>Scymninae</taxon>
        <taxon>Scymnini</taxon>
        <taxon>Cryptolaemus</taxon>
    </lineage>
</organism>
<proteinExistence type="predicted"/>
<gene>
    <name evidence="1" type="ORF">HHI36_004061</name>
</gene>
<comment type="caution">
    <text evidence="1">The sequence shown here is derived from an EMBL/GenBank/DDBJ whole genome shotgun (WGS) entry which is preliminary data.</text>
</comment>
<name>A0ABD2NQB3_9CUCU</name>
<dbReference type="AlphaFoldDB" id="A0ABD2NQB3"/>
<evidence type="ECO:0000313" key="2">
    <source>
        <dbReference type="Proteomes" id="UP001516400"/>
    </source>
</evidence>
<reference evidence="1 2" key="1">
    <citation type="journal article" date="2021" name="BMC Biol.">
        <title>Horizontally acquired antibacterial genes associated with adaptive radiation of ladybird beetles.</title>
        <authorList>
            <person name="Li H.S."/>
            <person name="Tang X.F."/>
            <person name="Huang Y.H."/>
            <person name="Xu Z.Y."/>
            <person name="Chen M.L."/>
            <person name="Du X.Y."/>
            <person name="Qiu B.Y."/>
            <person name="Chen P.T."/>
            <person name="Zhang W."/>
            <person name="Slipinski A."/>
            <person name="Escalona H.E."/>
            <person name="Waterhouse R.M."/>
            <person name="Zwick A."/>
            <person name="Pang H."/>
        </authorList>
    </citation>
    <scope>NUCLEOTIDE SEQUENCE [LARGE SCALE GENOMIC DNA]</scope>
    <source>
        <strain evidence="1">SYSU2018</strain>
    </source>
</reference>
<keyword evidence="2" id="KW-1185">Reference proteome</keyword>